<evidence type="ECO:0000313" key="3">
    <source>
        <dbReference type="Proteomes" id="UP000499080"/>
    </source>
</evidence>
<dbReference type="EMBL" id="BGPR01008624">
    <property type="protein sequence ID" value="GBN35020.1"/>
    <property type="molecule type" value="Genomic_DNA"/>
</dbReference>
<reference evidence="2 3" key="1">
    <citation type="journal article" date="2019" name="Sci. Rep.">
        <title>Orb-weaving spider Araneus ventricosus genome elucidates the spidroin gene catalogue.</title>
        <authorList>
            <person name="Kono N."/>
            <person name="Nakamura H."/>
            <person name="Ohtoshi R."/>
            <person name="Moran D.A.P."/>
            <person name="Shinohara A."/>
            <person name="Yoshida Y."/>
            <person name="Fujiwara M."/>
            <person name="Mori M."/>
            <person name="Tomita M."/>
            <person name="Arakawa K."/>
        </authorList>
    </citation>
    <scope>NUCLEOTIDE SEQUENCE [LARGE SCALE GENOMIC DNA]</scope>
</reference>
<organism evidence="2 3">
    <name type="scientific">Araneus ventricosus</name>
    <name type="common">Orbweaver spider</name>
    <name type="synonym">Epeira ventricosa</name>
    <dbReference type="NCBI Taxonomy" id="182803"/>
    <lineage>
        <taxon>Eukaryota</taxon>
        <taxon>Metazoa</taxon>
        <taxon>Ecdysozoa</taxon>
        <taxon>Arthropoda</taxon>
        <taxon>Chelicerata</taxon>
        <taxon>Arachnida</taxon>
        <taxon>Araneae</taxon>
        <taxon>Araneomorphae</taxon>
        <taxon>Entelegynae</taxon>
        <taxon>Araneoidea</taxon>
        <taxon>Araneidae</taxon>
        <taxon>Araneus</taxon>
    </lineage>
</organism>
<accession>A0A4Y2N8P5</accession>
<dbReference type="Proteomes" id="UP000499080">
    <property type="component" value="Unassembled WGS sequence"/>
</dbReference>
<comment type="caution">
    <text evidence="2">The sequence shown here is derived from an EMBL/GenBank/DDBJ whole genome shotgun (WGS) entry which is preliminary data.</text>
</comment>
<gene>
    <name evidence="2" type="ORF">AVEN_14754_1</name>
</gene>
<proteinExistence type="predicted"/>
<evidence type="ECO:0000313" key="2">
    <source>
        <dbReference type="EMBL" id="GBN35020.1"/>
    </source>
</evidence>
<evidence type="ECO:0000256" key="1">
    <source>
        <dbReference type="SAM" id="MobiDB-lite"/>
    </source>
</evidence>
<dbReference type="AlphaFoldDB" id="A0A4Y2N8P5"/>
<protein>
    <submittedName>
        <fullName evidence="2">Uncharacterized protein</fullName>
    </submittedName>
</protein>
<sequence length="72" mass="8344">MRRPLRQRHDPSSFVRATPPLLYPPEKRGARGRLVASFNLLCPPFVEEGMNMNTELLDDTLDEIFEETDLED</sequence>
<name>A0A4Y2N8P5_ARAVE</name>
<feature type="region of interest" description="Disordered" evidence="1">
    <location>
        <begin position="1"/>
        <end position="20"/>
    </location>
</feature>
<keyword evidence="3" id="KW-1185">Reference proteome</keyword>